<protein>
    <recommendedName>
        <fullName evidence="4">threonine-phosphate decarboxylase</fullName>
        <ecNumber evidence="4">4.1.1.81</ecNumber>
    </recommendedName>
    <alternativeName>
        <fullName evidence="8">L-threonine-O-3-phosphate decarboxylase</fullName>
    </alternativeName>
</protein>
<dbReference type="InterPro" id="IPR015424">
    <property type="entry name" value="PyrdxlP-dep_Trfase"/>
</dbReference>
<keyword evidence="7 11" id="KW-0456">Lyase</keyword>
<comment type="cofactor">
    <cofactor evidence="1">
        <name>pyridoxal 5'-phosphate</name>
        <dbReference type="ChEBI" id="CHEBI:597326"/>
    </cofactor>
</comment>
<comment type="caution">
    <text evidence="11">The sequence shown here is derived from an EMBL/GenBank/DDBJ whole genome shotgun (WGS) entry which is preliminary data.</text>
</comment>
<dbReference type="InterPro" id="IPR015421">
    <property type="entry name" value="PyrdxlP-dep_Trfase_major"/>
</dbReference>
<dbReference type="Proteomes" id="UP000307956">
    <property type="component" value="Unassembled WGS sequence"/>
</dbReference>
<evidence type="ECO:0000256" key="1">
    <source>
        <dbReference type="ARBA" id="ARBA00001933"/>
    </source>
</evidence>
<gene>
    <name evidence="11" type="ORF">E6O51_19610</name>
</gene>
<dbReference type="RefSeq" id="WP_136386713.1">
    <property type="nucleotide sequence ID" value="NZ_SSOD01000021.1"/>
</dbReference>
<dbReference type="GO" id="GO:0030170">
    <property type="term" value="F:pyridoxal phosphate binding"/>
    <property type="evidence" value="ECO:0007669"/>
    <property type="project" value="InterPro"/>
</dbReference>
<dbReference type="Pfam" id="PF00155">
    <property type="entry name" value="Aminotran_1_2"/>
    <property type="match status" value="1"/>
</dbReference>
<dbReference type="SUPFAM" id="SSF53383">
    <property type="entry name" value="PLP-dependent transferases"/>
    <property type="match status" value="1"/>
</dbReference>
<dbReference type="CDD" id="cd00609">
    <property type="entry name" value="AAT_like"/>
    <property type="match status" value="1"/>
</dbReference>
<evidence type="ECO:0000256" key="8">
    <source>
        <dbReference type="ARBA" id="ARBA00029996"/>
    </source>
</evidence>
<accession>A0A4S4AC33</accession>
<name>A0A4S4AC33_9RHOO</name>
<dbReference type="InterPro" id="IPR005860">
    <property type="entry name" value="CobD"/>
</dbReference>
<dbReference type="PANTHER" id="PTHR42885">
    <property type="entry name" value="HISTIDINOL-PHOSPHATE AMINOTRANSFERASE-RELATED"/>
    <property type="match status" value="1"/>
</dbReference>
<evidence type="ECO:0000256" key="7">
    <source>
        <dbReference type="ARBA" id="ARBA00023239"/>
    </source>
</evidence>
<evidence type="ECO:0000256" key="4">
    <source>
        <dbReference type="ARBA" id="ARBA00012285"/>
    </source>
</evidence>
<dbReference type="InterPro" id="IPR004838">
    <property type="entry name" value="NHTrfase_class1_PyrdxlP-BS"/>
</dbReference>
<dbReference type="InterPro" id="IPR015422">
    <property type="entry name" value="PyrdxlP-dep_Trfase_small"/>
</dbReference>
<evidence type="ECO:0000256" key="2">
    <source>
        <dbReference type="ARBA" id="ARBA00003444"/>
    </source>
</evidence>
<keyword evidence="5" id="KW-0169">Cobalamin biosynthesis</keyword>
<dbReference type="NCBIfam" id="TIGR01140">
    <property type="entry name" value="L_thr_O3P_dcar"/>
    <property type="match status" value="1"/>
</dbReference>
<comment type="catalytic activity">
    <reaction evidence="9">
        <text>O-phospho-L-threonine + H(+) = (R)-1-aminopropan-2-yl phosphate + CO2</text>
        <dbReference type="Rhea" id="RHEA:11492"/>
        <dbReference type="ChEBI" id="CHEBI:15378"/>
        <dbReference type="ChEBI" id="CHEBI:16526"/>
        <dbReference type="ChEBI" id="CHEBI:58563"/>
        <dbReference type="ChEBI" id="CHEBI:58675"/>
        <dbReference type="EC" id="4.1.1.81"/>
    </reaction>
</comment>
<evidence type="ECO:0000313" key="12">
    <source>
        <dbReference type="Proteomes" id="UP000307956"/>
    </source>
</evidence>
<dbReference type="OrthoDB" id="9799304at2"/>
<proteinExistence type="predicted"/>
<dbReference type="UniPathway" id="UPA00148"/>
<dbReference type="Gene3D" id="3.40.640.10">
    <property type="entry name" value="Type I PLP-dependent aspartate aminotransferase-like (Major domain)"/>
    <property type="match status" value="1"/>
</dbReference>
<evidence type="ECO:0000259" key="10">
    <source>
        <dbReference type="Pfam" id="PF00155"/>
    </source>
</evidence>
<keyword evidence="6" id="KW-0663">Pyridoxal phosphate</keyword>
<dbReference type="PANTHER" id="PTHR42885:SF1">
    <property type="entry name" value="THREONINE-PHOSPHATE DECARBOXYLASE"/>
    <property type="match status" value="1"/>
</dbReference>
<reference evidence="11 12" key="1">
    <citation type="submission" date="2019-04" db="EMBL/GenBank/DDBJ databases">
        <title>Azoarcus rhizosphaerae sp. nov. isolated from rhizosphere of Ficus religiosa.</title>
        <authorList>
            <person name="Lin S.-Y."/>
            <person name="Hameed A."/>
            <person name="Hsu Y.-H."/>
            <person name="Young C.-C."/>
        </authorList>
    </citation>
    <scope>NUCLEOTIDE SEQUENCE [LARGE SCALE GENOMIC DNA]</scope>
    <source>
        <strain evidence="11 12">CC-YHH848</strain>
    </source>
</reference>
<dbReference type="PROSITE" id="PS00105">
    <property type="entry name" value="AA_TRANSFER_CLASS_1"/>
    <property type="match status" value="1"/>
</dbReference>
<organism evidence="11 12">
    <name type="scientific">Pseudothauera rhizosphaerae</name>
    <dbReference type="NCBI Taxonomy" id="2565932"/>
    <lineage>
        <taxon>Bacteria</taxon>
        <taxon>Pseudomonadati</taxon>
        <taxon>Pseudomonadota</taxon>
        <taxon>Betaproteobacteria</taxon>
        <taxon>Rhodocyclales</taxon>
        <taxon>Zoogloeaceae</taxon>
        <taxon>Pseudothauera</taxon>
    </lineage>
</organism>
<dbReference type="InterPro" id="IPR004839">
    <property type="entry name" value="Aminotransferase_I/II_large"/>
</dbReference>
<dbReference type="Gene3D" id="3.90.1150.10">
    <property type="entry name" value="Aspartate Aminotransferase, domain 1"/>
    <property type="match status" value="1"/>
</dbReference>
<comment type="function">
    <text evidence="2">Decarboxylates L-threonine-O-3-phosphate to yield (R)-1-amino-2-propanol O-2-phosphate, the precursor for the linkage between the nucleotide loop and the corrin ring in cobalamin.</text>
</comment>
<evidence type="ECO:0000313" key="11">
    <source>
        <dbReference type="EMBL" id="THF56206.1"/>
    </source>
</evidence>
<dbReference type="AlphaFoldDB" id="A0A4S4AC33"/>
<comment type="pathway">
    <text evidence="3">Cofactor biosynthesis; adenosylcobalamin biosynthesis.</text>
</comment>
<sequence length="328" mass="35321">MLEHGGRLQAAARRYGIPAADWLDLSTGINPRPYPVPPLPTAVWQRLPEDEDGLAEAAAACYGSAELLPVAGSQAAIQALPALIPGARVTLLAPTYAEHPHAWRGRSLRRCRADEVDTLVDDTDVLVLAHPNNPTGERFTRERLLGWHSRLAARGGWLVVDEAFIDADPAESLAPHAGRANLVVLRSLGKFFGLGGARAGFVLAEAALRERLAEQLGPWAVSGPARFAAQAALADAAWQRAARDELAAAGRRLRELLRHHLPGESSGTALFQWLPHPRAAAVHDALARHGILVRLFDDPPALRFGLPADEAGWRRLADALHTLRGHSA</sequence>
<keyword evidence="12" id="KW-1185">Reference proteome</keyword>
<dbReference type="EC" id="4.1.1.81" evidence="4"/>
<evidence type="ECO:0000256" key="6">
    <source>
        <dbReference type="ARBA" id="ARBA00022898"/>
    </source>
</evidence>
<evidence type="ECO:0000256" key="9">
    <source>
        <dbReference type="ARBA" id="ARBA00048531"/>
    </source>
</evidence>
<feature type="domain" description="Aminotransferase class I/classII large" evidence="10">
    <location>
        <begin position="55"/>
        <end position="317"/>
    </location>
</feature>
<dbReference type="EMBL" id="SSOD01000021">
    <property type="protein sequence ID" value="THF56206.1"/>
    <property type="molecule type" value="Genomic_DNA"/>
</dbReference>
<evidence type="ECO:0000256" key="3">
    <source>
        <dbReference type="ARBA" id="ARBA00004953"/>
    </source>
</evidence>
<dbReference type="GO" id="GO:0009236">
    <property type="term" value="P:cobalamin biosynthetic process"/>
    <property type="evidence" value="ECO:0007669"/>
    <property type="project" value="UniProtKB-UniPathway"/>
</dbReference>
<evidence type="ECO:0000256" key="5">
    <source>
        <dbReference type="ARBA" id="ARBA00022573"/>
    </source>
</evidence>
<dbReference type="GO" id="GO:0048472">
    <property type="term" value="F:threonine-phosphate decarboxylase activity"/>
    <property type="evidence" value="ECO:0007669"/>
    <property type="project" value="UniProtKB-EC"/>
</dbReference>